<dbReference type="InterPro" id="IPR015590">
    <property type="entry name" value="Aldehyde_DH_dom"/>
</dbReference>
<evidence type="ECO:0000259" key="2">
    <source>
        <dbReference type="Pfam" id="PF00171"/>
    </source>
</evidence>
<dbReference type="SUPFAM" id="SSF53720">
    <property type="entry name" value="ALDH-like"/>
    <property type="match status" value="1"/>
</dbReference>
<dbReference type="InterPro" id="IPR016163">
    <property type="entry name" value="Ald_DH_C"/>
</dbReference>
<evidence type="ECO:0000313" key="4">
    <source>
        <dbReference type="Proteomes" id="UP001501690"/>
    </source>
</evidence>
<dbReference type="RefSeq" id="WP_344070294.1">
    <property type="nucleotide sequence ID" value="NZ_BAAAPL010000001.1"/>
</dbReference>
<dbReference type="InterPro" id="IPR010061">
    <property type="entry name" value="MeMal-semiAld_DH"/>
</dbReference>
<evidence type="ECO:0000256" key="1">
    <source>
        <dbReference type="ARBA" id="ARBA00023002"/>
    </source>
</evidence>
<sequence length="480" mass="48931">MTVTPLSLIGSALEPREVAGPSWPVHDPATGVVIGAVPLDDVAAVDLVVDAAVEAAGGWAATPPTKRARLLISLARALEDNADEIVASITRENGKTTVDARAEIARAVEHLEAAATAPALLTGEHVVDILPGLDASVVREPLGVVAVVPPFNFPIMTGLIYWAWALACGNAVIVKPSEQTPFTLAIVGRLALEVGFPPGVFNIVHGGRATVEALCDHPDVAAISLVGSSATAAAVYARASAAGKRVHAAGGARNPIVVMPDVDPVETAKAIAASAFTMGGQRCLSGSVVLTVGTVHTALVTELARIAESLTVGAGSDPDTDVPPLVSRAAVTGAVSAVSAAEAAGARVLVDGRMIVADGGFFFGPTVIDGVGVDSPLLENETFAPLVSIVAVDSLEEALAVVNDSPFGNAACIFTTEGKVAKTFAQRADVGNVGVNVSVAAPTATIAFGGRRRSFRGVIHSQGRHAIEFYTDVKSVSTRW</sequence>
<feature type="domain" description="Aldehyde dehydrogenase" evidence="2">
    <location>
        <begin position="23"/>
        <end position="476"/>
    </location>
</feature>
<evidence type="ECO:0000313" key="3">
    <source>
        <dbReference type="EMBL" id="GAA1695842.1"/>
    </source>
</evidence>
<comment type="caution">
    <text evidence="3">The sequence shown here is derived from an EMBL/GenBank/DDBJ whole genome shotgun (WGS) entry which is preliminary data.</text>
</comment>
<keyword evidence="4" id="KW-1185">Reference proteome</keyword>
<dbReference type="InterPro" id="IPR016161">
    <property type="entry name" value="Ald_DH/histidinol_DH"/>
</dbReference>
<dbReference type="EMBL" id="BAAAPL010000001">
    <property type="protein sequence ID" value="GAA1695842.1"/>
    <property type="molecule type" value="Genomic_DNA"/>
</dbReference>
<dbReference type="Gene3D" id="3.40.605.10">
    <property type="entry name" value="Aldehyde Dehydrogenase, Chain A, domain 1"/>
    <property type="match status" value="1"/>
</dbReference>
<protein>
    <submittedName>
        <fullName evidence="3">CoA-acylating methylmalonate-semialdehyde dehydrogenase</fullName>
    </submittedName>
</protein>
<dbReference type="Gene3D" id="3.40.309.10">
    <property type="entry name" value="Aldehyde Dehydrogenase, Chain A, domain 2"/>
    <property type="match status" value="1"/>
</dbReference>
<name>A0ABP4TY69_9MICO</name>
<dbReference type="Proteomes" id="UP001501690">
    <property type="component" value="Unassembled WGS sequence"/>
</dbReference>
<gene>
    <name evidence="3" type="ORF">GCM10009808_11340</name>
</gene>
<organism evidence="3 4">
    <name type="scientific">Microbacterium sediminicola</name>
    <dbReference type="NCBI Taxonomy" id="415210"/>
    <lineage>
        <taxon>Bacteria</taxon>
        <taxon>Bacillati</taxon>
        <taxon>Actinomycetota</taxon>
        <taxon>Actinomycetes</taxon>
        <taxon>Micrococcales</taxon>
        <taxon>Microbacteriaceae</taxon>
        <taxon>Microbacterium</taxon>
    </lineage>
</organism>
<accession>A0ABP4TY69</accession>
<dbReference type="InterPro" id="IPR016162">
    <property type="entry name" value="Ald_DH_N"/>
</dbReference>
<dbReference type="PANTHER" id="PTHR43866">
    <property type="entry name" value="MALONATE-SEMIALDEHYDE DEHYDROGENASE"/>
    <property type="match status" value="1"/>
</dbReference>
<reference evidence="4" key="1">
    <citation type="journal article" date="2019" name="Int. J. Syst. Evol. Microbiol.">
        <title>The Global Catalogue of Microorganisms (GCM) 10K type strain sequencing project: providing services to taxonomists for standard genome sequencing and annotation.</title>
        <authorList>
            <consortium name="The Broad Institute Genomics Platform"/>
            <consortium name="The Broad Institute Genome Sequencing Center for Infectious Disease"/>
            <person name="Wu L."/>
            <person name="Ma J."/>
        </authorList>
    </citation>
    <scope>NUCLEOTIDE SEQUENCE [LARGE SCALE GENOMIC DNA]</scope>
    <source>
        <strain evidence="4">JCM 15577</strain>
    </source>
</reference>
<dbReference type="PANTHER" id="PTHR43866:SF4">
    <property type="entry name" value="MALONATE-SEMIALDEHYDE DEHYDROGENASE"/>
    <property type="match status" value="1"/>
</dbReference>
<keyword evidence="1" id="KW-0560">Oxidoreductase</keyword>
<proteinExistence type="predicted"/>
<dbReference type="Pfam" id="PF00171">
    <property type="entry name" value="Aldedh"/>
    <property type="match status" value="1"/>
</dbReference>